<evidence type="ECO:0000259" key="8">
    <source>
        <dbReference type="Pfam" id="PF03600"/>
    </source>
</evidence>
<protein>
    <recommendedName>
        <fullName evidence="8">Citrate transporter-like domain-containing protein</fullName>
    </recommendedName>
</protein>
<dbReference type="Proteomes" id="UP000260943">
    <property type="component" value="Unassembled WGS sequence"/>
</dbReference>
<evidence type="ECO:0000256" key="1">
    <source>
        <dbReference type="ARBA" id="ARBA00004651"/>
    </source>
</evidence>
<accession>A0A3E4QVZ4</accession>
<keyword evidence="5 7" id="KW-1133">Transmembrane helix</keyword>
<feature type="transmembrane region" description="Helical" evidence="7">
    <location>
        <begin position="210"/>
        <end position="228"/>
    </location>
</feature>
<evidence type="ECO:0000256" key="7">
    <source>
        <dbReference type="SAM" id="Phobius"/>
    </source>
</evidence>
<evidence type="ECO:0000313" key="9">
    <source>
        <dbReference type="EMBL" id="RGL11261.1"/>
    </source>
</evidence>
<comment type="caution">
    <text evidence="9">The sequence shown here is derived from an EMBL/GenBank/DDBJ whole genome shotgun (WGS) entry which is preliminary data.</text>
</comment>
<dbReference type="InterPro" id="IPR004680">
    <property type="entry name" value="Cit_transptr-like_dom"/>
</dbReference>
<evidence type="ECO:0000256" key="2">
    <source>
        <dbReference type="ARBA" id="ARBA00022448"/>
    </source>
</evidence>
<name>A0A3E4QVZ4_9ACTN</name>
<evidence type="ECO:0000313" key="10">
    <source>
        <dbReference type="Proteomes" id="UP000260943"/>
    </source>
</evidence>
<feature type="domain" description="Citrate transporter-like" evidence="8">
    <location>
        <begin position="19"/>
        <end position="309"/>
    </location>
</feature>
<keyword evidence="4 7" id="KW-0812">Transmembrane</keyword>
<dbReference type="EMBL" id="QSRJ01000003">
    <property type="protein sequence ID" value="RGL11261.1"/>
    <property type="molecule type" value="Genomic_DNA"/>
</dbReference>
<dbReference type="PANTHER" id="PTHR43302">
    <property type="entry name" value="TRANSPORTER ARSB-RELATED"/>
    <property type="match status" value="1"/>
</dbReference>
<sequence>MSTDLSSRIRDFIKSEAVLVIAAVAAVASMAAFPLTPATLSTYIGYIDMRTIGLLFCLMTVVAGLGRAGLLNAIRDWLMTRVGSARTLAFILINVVFISAMLVTNDVALITFAPLALALFMQATPRATIATVVAITVAANLGSMCTPIGNPQNIFLVSAFSMDIAAFFATVLPVGALSYLCCIALTLLVPTEHLEDVNRGETSPVRPRLLVLYLMLFALCIACVGHAISWQLCCAAVAAACLVLDRRVFMGLDASLLVTFICFFVFVGNLKQIGSVSSFIGGIMEGREVLVSALASQIISNVPAAIMLSGFTDNVQALLLGTNIGGLGTPIASLASLISLRIYARMPHAQTGRYLLWFCVINICLLALLLFIAFILF</sequence>
<evidence type="ECO:0000256" key="4">
    <source>
        <dbReference type="ARBA" id="ARBA00022692"/>
    </source>
</evidence>
<feature type="transmembrane region" description="Helical" evidence="7">
    <location>
        <begin position="317"/>
        <end position="343"/>
    </location>
</feature>
<keyword evidence="3" id="KW-1003">Cell membrane</keyword>
<feature type="transmembrane region" description="Helical" evidence="7">
    <location>
        <begin position="289"/>
        <end position="311"/>
    </location>
</feature>
<feature type="transmembrane region" description="Helical" evidence="7">
    <location>
        <begin position="52"/>
        <end position="70"/>
    </location>
</feature>
<feature type="transmembrane region" description="Helical" evidence="7">
    <location>
        <begin position="90"/>
        <end position="120"/>
    </location>
</feature>
<evidence type="ECO:0000256" key="3">
    <source>
        <dbReference type="ARBA" id="ARBA00022475"/>
    </source>
</evidence>
<keyword evidence="6 7" id="KW-0472">Membrane</keyword>
<feature type="transmembrane region" description="Helical" evidence="7">
    <location>
        <begin position="164"/>
        <end position="189"/>
    </location>
</feature>
<reference evidence="9 10" key="1">
    <citation type="submission" date="2018-08" db="EMBL/GenBank/DDBJ databases">
        <title>A genome reference for cultivated species of the human gut microbiota.</title>
        <authorList>
            <person name="Zou Y."/>
            <person name="Xue W."/>
            <person name="Luo G."/>
        </authorList>
    </citation>
    <scope>NUCLEOTIDE SEQUENCE [LARGE SCALE GENOMIC DNA]</scope>
    <source>
        <strain evidence="9 10">TF08-14</strain>
    </source>
</reference>
<dbReference type="GO" id="GO:0005886">
    <property type="term" value="C:plasma membrane"/>
    <property type="evidence" value="ECO:0007669"/>
    <property type="project" value="UniProtKB-SubCell"/>
</dbReference>
<dbReference type="RefSeq" id="WP_117679264.1">
    <property type="nucleotide sequence ID" value="NZ_QSRJ01000003.1"/>
</dbReference>
<feature type="transmembrane region" description="Helical" evidence="7">
    <location>
        <begin position="355"/>
        <end position="376"/>
    </location>
</feature>
<organism evidence="9 10">
    <name type="scientific">Collinsella tanakaei</name>
    <dbReference type="NCBI Taxonomy" id="626935"/>
    <lineage>
        <taxon>Bacteria</taxon>
        <taxon>Bacillati</taxon>
        <taxon>Actinomycetota</taxon>
        <taxon>Coriobacteriia</taxon>
        <taxon>Coriobacteriales</taxon>
        <taxon>Coriobacteriaceae</taxon>
        <taxon>Collinsella</taxon>
    </lineage>
</organism>
<proteinExistence type="predicted"/>
<feature type="transmembrane region" description="Helical" evidence="7">
    <location>
        <begin position="248"/>
        <end position="268"/>
    </location>
</feature>
<dbReference type="Pfam" id="PF03600">
    <property type="entry name" value="CitMHS"/>
    <property type="match status" value="1"/>
</dbReference>
<gene>
    <name evidence="9" type="ORF">DXC81_03900</name>
</gene>
<feature type="transmembrane region" description="Helical" evidence="7">
    <location>
        <begin position="20"/>
        <end position="40"/>
    </location>
</feature>
<comment type="subcellular location">
    <subcellularLocation>
        <location evidence="1">Cell membrane</location>
        <topology evidence="1">Multi-pass membrane protein</topology>
    </subcellularLocation>
</comment>
<dbReference type="GO" id="GO:0055085">
    <property type="term" value="P:transmembrane transport"/>
    <property type="evidence" value="ECO:0007669"/>
    <property type="project" value="InterPro"/>
</dbReference>
<evidence type="ECO:0000256" key="5">
    <source>
        <dbReference type="ARBA" id="ARBA00022989"/>
    </source>
</evidence>
<dbReference type="AlphaFoldDB" id="A0A3E4QVZ4"/>
<evidence type="ECO:0000256" key="6">
    <source>
        <dbReference type="ARBA" id="ARBA00023136"/>
    </source>
</evidence>
<keyword evidence="2" id="KW-0813">Transport</keyword>
<dbReference type="PANTHER" id="PTHR43302:SF5">
    <property type="entry name" value="TRANSPORTER ARSB-RELATED"/>
    <property type="match status" value="1"/>
</dbReference>